<organism evidence="2 3">
    <name type="scientific">Fibrobacter succinogenes</name>
    <name type="common">Bacteroides succinogenes</name>
    <dbReference type="NCBI Taxonomy" id="833"/>
    <lineage>
        <taxon>Bacteria</taxon>
        <taxon>Pseudomonadati</taxon>
        <taxon>Fibrobacterota</taxon>
        <taxon>Fibrobacteria</taxon>
        <taxon>Fibrobacterales</taxon>
        <taxon>Fibrobacteraceae</taxon>
        <taxon>Fibrobacter</taxon>
    </lineage>
</organism>
<feature type="signal peptide" evidence="1">
    <location>
        <begin position="1"/>
        <end position="21"/>
    </location>
</feature>
<dbReference type="RefSeq" id="WP_109572019.1">
    <property type="nucleotide sequence ID" value="NZ_UHJL01000001.1"/>
</dbReference>
<evidence type="ECO:0000313" key="2">
    <source>
        <dbReference type="EMBL" id="SUQ19347.1"/>
    </source>
</evidence>
<gene>
    <name evidence="2" type="ORF">SAMN05661053_0578</name>
</gene>
<dbReference type="AlphaFoldDB" id="A0A380RWF9"/>
<reference evidence="2 3" key="1">
    <citation type="submission" date="2017-08" db="EMBL/GenBank/DDBJ databases">
        <authorList>
            <person name="de Groot N.N."/>
        </authorList>
    </citation>
    <scope>NUCLEOTIDE SEQUENCE [LARGE SCALE GENOMIC DNA]</scope>
    <source>
        <strain evidence="2 3">HM2</strain>
    </source>
</reference>
<evidence type="ECO:0000256" key="1">
    <source>
        <dbReference type="SAM" id="SignalP"/>
    </source>
</evidence>
<dbReference type="PROSITE" id="PS51257">
    <property type="entry name" value="PROKAR_LIPOPROTEIN"/>
    <property type="match status" value="1"/>
</dbReference>
<name>A0A380RWF9_FIBSU</name>
<dbReference type="EMBL" id="UHJL01000001">
    <property type="protein sequence ID" value="SUQ19347.1"/>
    <property type="molecule type" value="Genomic_DNA"/>
</dbReference>
<accession>A0A380RWF9</accession>
<protein>
    <recommendedName>
        <fullName evidence="4">Lipoprotein</fullName>
    </recommendedName>
</protein>
<dbReference type="Proteomes" id="UP000255423">
    <property type="component" value="Unassembled WGS sequence"/>
</dbReference>
<evidence type="ECO:0008006" key="4">
    <source>
        <dbReference type="Google" id="ProtNLM"/>
    </source>
</evidence>
<sequence length="303" mass="33611">MKKFIAIPVSLAAILSACDPATTTPVLDNESYVHGTRQYERHVEKKVGTARCEVYATDHSVSVDLKVTVLTDDSYMNQQIEADFNNPTSYRGKVEFSGLFKAQSEQLCAEMKESATGMENGQYSCSGDGAQVSASFGDLDPSRKSTIVSQMTLKMDQYCDEAYDYFSETLNRLAEETGIEDSKVPGQYEKAQVCESFKVGTSVQTRVVYADKNMTETISYQNGSYTLFEVYEGFDDATLARACDGYRAQDKVTNLACVGNTIQYETNVLNGVDLDSYVNVVNETVCPMLRDGSIGFEDLWFKN</sequence>
<proteinExistence type="predicted"/>
<keyword evidence="1" id="KW-0732">Signal</keyword>
<evidence type="ECO:0000313" key="3">
    <source>
        <dbReference type="Proteomes" id="UP000255423"/>
    </source>
</evidence>
<feature type="chain" id="PRO_5016913008" description="Lipoprotein" evidence="1">
    <location>
        <begin position="22"/>
        <end position="303"/>
    </location>
</feature>